<feature type="region of interest" description="Disordered" evidence="1">
    <location>
        <begin position="16"/>
        <end position="60"/>
    </location>
</feature>
<dbReference type="AlphaFoldDB" id="F6WVR4"/>
<reference evidence="3" key="1">
    <citation type="journal article" date="2002" name="Science">
        <title>The draft genome of Ciona intestinalis: insights into chordate and vertebrate origins.</title>
        <authorList>
            <person name="Dehal P."/>
            <person name="Satou Y."/>
            <person name="Campbell R.K."/>
            <person name="Chapman J."/>
            <person name="Degnan B."/>
            <person name="De Tomaso A."/>
            <person name="Davidson B."/>
            <person name="Di Gregorio A."/>
            <person name="Gelpke M."/>
            <person name="Goodstein D.M."/>
            <person name="Harafuji N."/>
            <person name="Hastings K.E."/>
            <person name="Ho I."/>
            <person name="Hotta K."/>
            <person name="Huang W."/>
            <person name="Kawashima T."/>
            <person name="Lemaire P."/>
            <person name="Martinez D."/>
            <person name="Meinertzhagen I.A."/>
            <person name="Necula S."/>
            <person name="Nonaka M."/>
            <person name="Putnam N."/>
            <person name="Rash S."/>
            <person name="Saiga H."/>
            <person name="Satake M."/>
            <person name="Terry A."/>
            <person name="Yamada L."/>
            <person name="Wang H.G."/>
            <person name="Awazu S."/>
            <person name="Azumi K."/>
            <person name="Boore J."/>
            <person name="Branno M."/>
            <person name="Chin-Bow S."/>
            <person name="DeSantis R."/>
            <person name="Doyle S."/>
            <person name="Francino P."/>
            <person name="Keys D.N."/>
            <person name="Haga S."/>
            <person name="Hayashi H."/>
            <person name="Hino K."/>
            <person name="Imai K.S."/>
            <person name="Inaba K."/>
            <person name="Kano S."/>
            <person name="Kobayashi K."/>
            <person name="Kobayashi M."/>
            <person name="Lee B.I."/>
            <person name="Makabe K.W."/>
            <person name="Manohar C."/>
            <person name="Matassi G."/>
            <person name="Medina M."/>
            <person name="Mochizuki Y."/>
            <person name="Mount S."/>
            <person name="Morishita T."/>
            <person name="Miura S."/>
            <person name="Nakayama A."/>
            <person name="Nishizaka S."/>
            <person name="Nomoto H."/>
            <person name="Ohta F."/>
            <person name="Oishi K."/>
            <person name="Rigoutsos I."/>
            <person name="Sano M."/>
            <person name="Sasaki A."/>
            <person name="Sasakura Y."/>
            <person name="Shoguchi E."/>
            <person name="Shin-i T."/>
            <person name="Spagnuolo A."/>
            <person name="Stainier D."/>
            <person name="Suzuki M.M."/>
            <person name="Tassy O."/>
            <person name="Takatori N."/>
            <person name="Tokuoka M."/>
            <person name="Yagi K."/>
            <person name="Yoshizaki F."/>
            <person name="Wada S."/>
            <person name="Zhang C."/>
            <person name="Hyatt P.D."/>
            <person name="Larimer F."/>
            <person name="Detter C."/>
            <person name="Doggett N."/>
            <person name="Glavina T."/>
            <person name="Hawkins T."/>
            <person name="Richardson P."/>
            <person name="Lucas S."/>
            <person name="Kohara Y."/>
            <person name="Levine M."/>
            <person name="Satoh N."/>
            <person name="Rokhsar D.S."/>
        </authorList>
    </citation>
    <scope>NUCLEOTIDE SEQUENCE [LARGE SCALE GENOMIC DNA]</scope>
</reference>
<reference evidence="2" key="2">
    <citation type="journal article" date="2008" name="Genome Biol.">
        <title>Improved genome assembly and evidence-based global gene model set for the chordate Ciona intestinalis: new insight into intron and operon populations.</title>
        <authorList>
            <person name="Satou Y."/>
            <person name="Mineta K."/>
            <person name="Ogasawara M."/>
            <person name="Sasakura Y."/>
            <person name="Shoguchi E."/>
            <person name="Ueno K."/>
            <person name="Yamada L."/>
            <person name="Matsumoto J."/>
            <person name="Wasserscheid J."/>
            <person name="Dewar K."/>
            <person name="Wiley G.B."/>
            <person name="Macmil S.L."/>
            <person name="Roe B.A."/>
            <person name="Zeller R.W."/>
            <person name="Hastings K.E."/>
            <person name="Lemaire P."/>
            <person name="Lindquist E."/>
            <person name="Endo T."/>
            <person name="Hotta K."/>
            <person name="Inaba K."/>
        </authorList>
    </citation>
    <scope>NUCLEOTIDE SEQUENCE [LARGE SCALE GENOMIC DNA]</scope>
    <source>
        <strain evidence="2">wild type</strain>
    </source>
</reference>
<keyword evidence="3" id="KW-1185">Reference proteome</keyword>
<dbReference type="InterPro" id="IPR027967">
    <property type="entry name" value="DUF4612"/>
</dbReference>
<dbReference type="OMA" id="CANEQQN"/>
<reference evidence="2" key="4">
    <citation type="submission" date="2025-09" db="UniProtKB">
        <authorList>
            <consortium name="Ensembl"/>
        </authorList>
    </citation>
    <scope>IDENTIFICATION</scope>
</reference>
<evidence type="ECO:0000256" key="1">
    <source>
        <dbReference type="SAM" id="MobiDB-lite"/>
    </source>
</evidence>
<protein>
    <submittedName>
        <fullName evidence="2">Uncharacterized LOC100185669</fullName>
    </submittedName>
</protein>
<dbReference type="PANTHER" id="PTHR14974">
    <property type="entry name" value="SIMILAR TO RIKEN CDNA 1700025G04 GENE"/>
    <property type="match status" value="1"/>
</dbReference>
<dbReference type="RefSeq" id="XP_026691919.1">
    <property type="nucleotide sequence ID" value="XM_026836118.1"/>
</dbReference>
<accession>F6WVR4</accession>
<evidence type="ECO:0000313" key="2">
    <source>
        <dbReference type="Ensembl" id="ENSCINP00000002553.3"/>
    </source>
</evidence>
<dbReference type="InParanoid" id="F6WVR4"/>
<gene>
    <name evidence="2" type="primary">LOC100185669</name>
</gene>
<name>F6WVR4_CIOIN</name>
<dbReference type="Ensembl" id="ENSCINT00000002553.3">
    <property type="protein sequence ID" value="ENSCINP00000002553.3"/>
    <property type="gene ID" value="ENSCING00000001319.3"/>
</dbReference>
<reference evidence="2" key="3">
    <citation type="submission" date="2025-08" db="UniProtKB">
        <authorList>
            <consortium name="Ensembl"/>
        </authorList>
    </citation>
    <scope>IDENTIFICATION</scope>
</reference>
<dbReference type="GeneID" id="100185669"/>
<accession>A0A1W2WEF1</accession>
<organism evidence="2 3">
    <name type="scientific">Ciona intestinalis</name>
    <name type="common">Transparent sea squirt</name>
    <name type="synonym">Ascidia intestinalis</name>
    <dbReference type="NCBI Taxonomy" id="7719"/>
    <lineage>
        <taxon>Eukaryota</taxon>
        <taxon>Metazoa</taxon>
        <taxon>Chordata</taxon>
        <taxon>Tunicata</taxon>
        <taxon>Ascidiacea</taxon>
        <taxon>Phlebobranchia</taxon>
        <taxon>Cionidae</taxon>
        <taxon>Ciona</taxon>
    </lineage>
</organism>
<proteinExistence type="predicted"/>
<dbReference type="OrthoDB" id="5919401at2759"/>
<dbReference type="EMBL" id="EAAA01002889">
    <property type="status" value="NOT_ANNOTATED_CDS"/>
    <property type="molecule type" value="Genomic_DNA"/>
</dbReference>
<feature type="compositionally biased region" description="Basic and acidic residues" evidence="1">
    <location>
        <begin position="29"/>
        <end position="41"/>
    </location>
</feature>
<dbReference type="PANTHER" id="PTHR14974:SF3">
    <property type="entry name" value="SIMILAR TO RIKEN CDNA 1700025G04 GENE"/>
    <property type="match status" value="1"/>
</dbReference>
<dbReference type="Pfam" id="PF15389">
    <property type="entry name" value="DUF4612"/>
    <property type="match status" value="1"/>
</dbReference>
<evidence type="ECO:0000313" key="3">
    <source>
        <dbReference type="Proteomes" id="UP000008144"/>
    </source>
</evidence>
<dbReference type="GeneTree" id="ENSGT00390000011327"/>
<dbReference type="Proteomes" id="UP000008144">
    <property type="component" value="Chromosome 9"/>
</dbReference>
<sequence length="263" mass="29190">MGCNFSRRPVKVVNLQNKDEETAVENSTSEEKRSSLTKSHDSSICNSNSSEETENNRIFRTSSEIFAPHRSKSVDLSKNGSAYHDDPPVAMATIIRGASVSKWSNNNDQQRILLPNQTDSATVCANEQQNRTSIIASQRALGFTTKNRNAIHRRVSDGEVKNSPSLTCVTHPVKRHTSEPLLNTSPAKPTVPEIKSKFIPFGPRNSKLTLTQSQKDFFRMLDEKIAQGKDYCSEDDCSIASLKSFRGQRNGSAGHHSLAIRSR</sequence>
<dbReference type="KEGG" id="cin:100185669"/>
<dbReference type="HOGENOM" id="CLU_1057516_0_0_1"/>